<dbReference type="EMBL" id="JAUKUA010000006">
    <property type="protein sequence ID" value="KAK0707882.1"/>
    <property type="molecule type" value="Genomic_DNA"/>
</dbReference>
<evidence type="ECO:0000313" key="2">
    <source>
        <dbReference type="Proteomes" id="UP001172102"/>
    </source>
</evidence>
<evidence type="ECO:0000313" key="1">
    <source>
        <dbReference type="EMBL" id="KAK0707882.1"/>
    </source>
</evidence>
<name>A0AA40A226_9PEZI</name>
<organism evidence="1 2">
    <name type="scientific">Lasiosphaeris hirsuta</name>
    <dbReference type="NCBI Taxonomy" id="260670"/>
    <lineage>
        <taxon>Eukaryota</taxon>
        <taxon>Fungi</taxon>
        <taxon>Dikarya</taxon>
        <taxon>Ascomycota</taxon>
        <taxon>Pezizomycotina</taxon>
        <taxon>Sordariomycetes</taxon>
        <taxon>Sordariomycetidae</taxon>
        <taxon>Sordariales</taxon>
        <taxon>Lasiosphaeriaceae</taxon>
        <taxon>Lasiosphaeris</taxon>
    </lineage>
</organism>
<keyword evidence="2" id="KW-1185">Reference proteome</keyword>
<gene>
    <name evidence="1" type="ORF">B0H67DRAFT_556486</name>
</gene>
<dbReference type="Proteomes" id="UP001172102">
    <property type="component" value="Unassembled WGS sequence"/>
</dbReference>
<accession>A0AA40A226</accession>
<comment type="caution">
    <text evidence="1">The sequence shown here is derived from an EMBL/GenBank/DDBJ whole genome shotgun (WGS) entry which is preliminary data.</text>
</comment>
<reference evidence="1" key="1">
    <citation type="submission" date="2023-06" db="EMBL/GenBank/DDBJ databases">
        <title>Genome-scale phylogeny and comparative genomics of the fungal order Sordariales.</title>
        <authorList>
            <consortium name="Lawrence Berkeley National Laboratory"/>
            <person name="Hensen N."/>
            <person name="Bonometti L."/>
            <person name="Westerberg I."/>
            <person name="Brannstrom I.O."/>
            <person name="Guillou S."/>
            <person name="Cros-Aarteil S."/>
            <person name="Calhoun S."/>
            <person name="Haridas S."/>
            <person name="Kuo A."/>
            <person name="Mondo S."/>
            <person name="Pangilinan J."/>
            <person name="Riley R."/>
            <person name="Labutti K."/>
            <person name="Andreopoulos B."/>
            <person name="Lipzen A."/>
            <person name="Chen C."/>
            <person name="Yanf M."/>
            <person name="Daum C."/>
            <person name="Ng V."/>
            <person name="Clum A."/>
            <person name="Steindorff A."/>
            <person name="Ohm R."/>
            <person name="Martin F."/>
            <person name="Silar P."/>
            <person name="Natvig D."/>
            <person name="Lalanne C."/>
            <person name="Gautier V."/>
            <person name="Ament-Velasquez S.L."/>
            <person name="Kruys A."/>
            <person name="Hutchinson M.I."/>
            <person name="Powell A.J."/>
            <person name="Barry K."/>
            <person name="Miller A.N."/>
            <person name="Grigoriev I.V."/>
            <person name="Debuchy R."/>
            <person name="Gladieux P."/>
            <person name="Thoren M.H."/>
            <person name="Johannesson H."/>
        </authorList>
    </citation>
    <scope>NUCLEOTIDE SEQUENCE</scope>
    <source>
        <strain evidence="1">SMH4607-1</strain>
    </source>
</reference>
<proteinExistence type="predicted"/>
<protein>
    <submittedName>
        <fullName evidence="1">Uncharacterized protein</fullName>
    </submittedName>
</protein>
<dbReference type="AlphaFoldDB" id="A0AA40A226"/>
<sequence>MVVGNVGKSVARSYGLALDALMPNLQIMAESHPDGAKPEGYDRAMGYLTSVGEEGLAPFQICIEKQATLRVSHDNWDRARTEALNNAKIHNSSEEGQRLEYERWVEAHAPQVSRPTR</sequence>